<dbReference type="InterPro" id="IPR002213">
    <property type="entry name" value="UDP_glucos_trans"/>
</dbReference>
<evidence type="ECO:0000256" key="5">
    <source>
        <dbReference type="ARBA" id="ARBA00022679"/>
    </source>
</evidence>
<evidence type="ECO:0000256" key="3">
    <source>
        <dbReference type="ARBA" id="ARBA00012544"/>
    </source>
</evidence>
<protein>
    <recommendedName>
        <fullName evidence="3">glucuronosyltransferase</fullName>
        <ecNumber evidence="3">2.4.1.17</ecNumber>
    </recommendedName>
</protein>
<keyword evidence="9" id="KW-0472">Membrane</keyword>
<feature type="compositionally biased region" description="Low complexity" evidence="12">
    <location>
        <begin position="276"/>
        <end position="289"/>
    </location>
</feature>
<keyword evidence="6" id="KW-0812">Transmembrane</keyword>
<evidence type="ECO:0000313" key="14">
    <source>
        <dbReference type="Proteomes" id="UP001497482"/>
    </source>
</evidence>
<evidence type="ECO:0000256" key="9">
    <source>
        <dbReference type="ARBA" id="ARBA00023136"/>
    </source>
</evidence>
<accession>A0AAV2MR01</accession>
<dbReference type="GO" id="GO:0043541">
    <property type="term" value="C:UDP-N-acetylglucosamine transferase complex"/>
    <property type="evidence" value="ECO:0007669"/>
    <property type="project" value="TreeGrafter"/>
</dbReference>
<organism evidence="13 14">
    <name type="scientific">Knipowitschia caucasica</name>
    <name type="common">Caucasian dwarf goby</name>
    <name type="synonym">Pomatoschistus caucasicus</name>
    <dbReference type="NCBI Taxonomy" id="637954"/>
    <lineage>
        <taxon>Eukaryota</taxon>
        <taxon>Metazoa</taxon>
        <taxon>Chordata</taxon>
        <taxon>Craniata</taxon>
        <taxon>Vertebrata</taxon>
        <taxon>Euteleostomi</taxon>
        <taxon>Actinopterygii</taxon>
        <taxon>Neopterygii</taxon>
        <taxon>Teleostei</taxon>
        <taxon>Neoteleostei</taxon>
        <taxon>Acanthomorphata</taxon>
        <taxon>Gobiaria</taxon>
        <taxon>Gobiiformes</taxon>
        <taxon>Gobioidei</taxon>
        <taxon>Gobiidae</taxon>
        <taxon>Gobiinae</taxon>
        <taxon>Knipowitschia</taxon>
    </lineage>
</organism>
<dbReference type="Proteomes" id="UP001497482">
    <property type="component" value="Chromosome 9"/>
</dbReference>
<evidence type="ECO:0000256" key="12">
    <source>
        <dbReference type="SAM" id="MobiDB-lite"/>
    </source>
</evidence>
<dbReference type="EMBL" id="OZ035831">
    <property type="protein sequence ID" value="CAL1615692.1"/>
    <property type="molecule type" value="Genomic_DNA"/>
</dbReference>
<name>A0AAV2MR01_KNICA</name>
<evidence type="ECO:0000256" key="7">
    <source>
        <dbReference type="ARBA" id="ARBA00022729"/>
    </source>
</evidence>
<evidence type="ECO:0000256" key="4">
    <source>
        <dbReference type="ARBA" id="ARBA00022676"/>
    </source>
</evidence>
<keyword evidence="5" id="KW-0808">Transferase</keyword>
<dbReference type="SUPFAM" id="SSF53756">
    <property type="entry name" value="UDP-Glycosyltransferase/glycogen phosphorylase"/>
    <property type="match status" value="2"/>
</dbReference>
<evidence type="ECO:0000256" key="1">
    <source>
        <dbReference type="ARBA" id="ARBA00004167"/>
    </source>
</evidence>
<dbReference type="GO" id="GO:0015020">
    <property type="term" value="F:glucuronosyltransferase activity"/>
    <property type="evidence" value="ECO:0007669"/>
    <property type="project" value="UniProtKB-EC"/>
</dbReference>
<evidence type="ECO:0000256" key="2">
    <source>
        <dbReference type="ARBA" id="ARBA00009995"/>
    </source>
</evidence>
<dbReference type="Gene3D" id="3.40.50.2000">
    <property type="entry name" value="Glycogen Phosphorylase B"/>
    <property type="match status" value="1"/>
</dbReference>
<comment type="similarity">
    <text evidence="2">Belongs to the UDP-glycosyltransferase family.</text>
</comment>
<reference evidence="13 14" key="1">
    <citation type="submission" date="2024-04" db="EMBL/GenBank/DDBJ databases">
        <authorList>
            <person name="Waldvogel A.-M."/>
            <person name="Schoenle A."/>
        </authorList>
    </citation>
    <scope>NUCLEOTIDE SEQUENCE [LARGE SCALE GENOMIC DNA]</scope>
</reference>
<keyword evidence="7" id="KW-0732">Signal</keyword>
<evidence type="ECO:0000256" key="11">
    <source>
        <dbReference type="ARBA" id="ARBA00047475"/>
    </source>
</evidence>
<keyword evidence="4" id="KW-0328">Glycosyltransferase</keyword>
<proteinExistence type="inferred from homology"/>
<dbReference type="PANTHER" id="PTHR48043">
    <property type="entry name" value="EG:EG0003.4 PROTEIN-RELATED"/>
    <property type="match status" value="1"/>
</dbReference>
<keyword evidence="10" id="KW-0325">Glycoprotein</keyword>
<sequence length="296" mass="32954">MLLQLGTPLLTGFSYTDRLQNYQTSTWSLGEKYIQEYNGWFQEQQTQFLLGRDDFSGFLTFMGHLSYQCSRLLGDKKMMSFLQNEHYDIAVLDAFNPCSFILARKLGIQYIAFYPGALNGPLSIDLSSPVSYVPIFNSQLTDHMNTWGRMKNLFCSLLTPVGHPKACVFITHGGQNSLLQAVYHSVPVLSIPLFGDQFDNVVKAEAKGLGLTIKPTHITRELLASTLQTLILDERYKSSALALSRLHRSQPVAPALTFVLWVNHILQAGVAGASQSSSNSHAIQSGQSKTKQKKKS</sequence>
<comment type="subcellular location">
    <subcellularLocation>
        <location evidence="1">Membrane</location>
        <topology evidence="1">Single-pass membrane protein</topology>
    </subcellularLocation>
</comment>
<dbReference type="EC" id="2.4.1.17" evidence="3"/>
<dbReference type="Pfam" id="PF00201">
    <property type="entry name" value="UDPGT"/>
    <property type="match status" value="2"/>
</dbReference>
<keyword evidence="8" id="KW-1133">Transmembrane helix</keyword>
<keyword evidence="14" id="KW-1185">Reference proteome</keyword>
<evidence type="ECO:0000256" key="10">
    <source>
        <dbReference type="ARBA" id="ARBA00023180"/>
    </source>
</evidence>
<gene>
    <name evidence="13" type="ORF">KC01_LOCUS41590</name>
</gene>
<evidence type="ECO:0000256" key="6">
    <source>
        <dbReference type="ARBA" id="ARBA00022692"/>
    </source>
</evidence>
<dbReference type="PANTHER" id="PTHR48043:SF24">
    <property type="entry name" value="UDP-GLUCURONOSYLTRANSFERASE 3A2"/>
    <property type="match status" value="1"/>
</dbReference>
<evidence type="ECO:0000313" key="13">
    <source>
        <dbReference type="EMBL" id="CAL1615692.1"/>
    </source>
</evidence>
<comment type="catalytic activity">
    <reaction evidence="11">
        <text>glucuronate acceptor + UDP-alpha-D-glucuronate = acceptor beta-D-glucuronoside + UDP + H(+)</text>
        <dbReference type="Rhea" id="RHEA:21032"/>
        <dbReference type="ChEBI" id="CHEBI:15378"/>
        <dbReference type="ChEBI" id="CHEBI:58052"/>
        <dbReference type="ChEBI" id="CHEBI:58223"/>
        <dbReference type="ChEBI" id="CHEBI:132367"/>
        <dbReference type="ChEBI" id="CHEBI:132368"/>
        <dbReference type="EC" id="2.4.1.17"/>
    </reaction>
</comment>
<evidence type="ECO:0000256" key="8">
    <source>
        <dbReference type="ARBA" id="ARBA00022989"/>
    </source>
</evidence>
<dbReference type="AlphaFoldDB" id="A0AAV2MR01"/>
<dbReference type="InterPro" id="IPR050271">
    <property type="entry name" value="UDP-glycosyltransferase"/>
</dbReference>
<feature type="region of interest" description="Disordered" evidence="12">
    <location>
        <begin position="276"/>
        <end position="296"/>
    </location>
</feature>